<accession>A0ABQ2DLE0</accession>
<dbReference type="EMBL" id="BMOD01000049">
    <property type="protein sequence ID" value="GGJ59201.1"/>
    <property type="molecule type" value="Genomic_DNA"/>
</dbReference>
<protein>
    <recommendedName>
        <fullName evidence="1">DUF4158 domain-containing protein</fullName>
    </recommendedName>
</protein>
<keyword evidence="3" id="KW-1185">Reference proteome</keyword>
<dbReference type="InterPro" id="IPR025296">
    <property type="entry name" value="DUF4158"/>
</dbReference>
<feature type="domain" description="DUF4158" evidence="1">
    <location>
        <begin position="21"/>
        <end position="185"/>
    </location>
</feature>
<evidence type="ECO:0000313" key="2">
    <source>
        <dbReference type="EMBL" id="GGJ59201.1"/>
    </source>
</evidence>
<name>A0ABQ2DLE0_9DEIO</name>
<reference evidence="3" key="1">
    <citation type="journal article" date="2019" name="Int. J. Syst. Evol. Microbiol.">
        <title>The Global Catalogue of Microorganisms (GCM) 10K type strain sequencing project: providing services to taxonomists for standard genome sequencing and annotation.</title>
        <authorList>
            <consortium name="The Broad Institute Genomics Platform"/>
            <consortium name="The Broad Institute Genome Sequencing Center for Infectious Disease"/>
            <person name="Wu L."/>
            <person name="Ma J."/>
        </authorList>
    </citation>
    <scope>NUCLEOTIDE SEQUENCE [LARGE SCALE GENOMIC DNA]</scope>
    <source>
        <strain evidence="3">JCM 14370</strain>
    </source>
</reference>
<comment type="caution">
    <text evidence="2">The sequence shown here is derived from an EMBL/GenBank/DDBJ whole genome shotgun (WGS) entry which is preliminary data.</text>
</comment>
<dbReference type="Pfam" id="PF13700">
    <property type="entry name" value="DUF4158"/>
    <property type="match status" value="1"/>
</dbReference>
<organism evidence="2 3">
    <name type="scientific">Deinococcus roseus</name>
    <dbReference type="NCBI Taxonomy" id="392414"/>
    <lineage>
        <taxon>Bacteria</taxon>
        <taxon>Thermotogati</taxon>
        <taxon>Deinococcota</taxon>
        <taxon>Deinococci</taxon>
        <taxon>Deinococcales</taxon>
        <taxon>Deinococcaceae</taxon>
        <taxon>Deinococcus</taxon>
    </lineage>
</organism>
<proteinExistence type="predicted"/>
<evidence type="ECO:0000313" key="3">
    <source>
        <dbReference type="Proteomes" id="UP000632222"/>
    </source>
</evidence>
<dbReference type="RefSeq" id="WP_189009317.1">
    <property type="nucleotide sequence ID" value="NZ_BMOD01000049.1"/>
</dbReference>
<gene>
    <name evidence="2" type="ORF">GCM10008938_51620</name>
</gene>
<dbReference type="Proteomes" id="UP000632222">
    <property type="component" value="Unassembled WGS sequence"/>
</dbReference>
<sequence length="397" mass="46050">MTQNPVDPAVQTRSPLPPTQLLTSTQRHEFLKFPELDDFLLGRHYQLLRSDLQVIQQAKTPSEQLGLGVLITVMRHLGRNALHMMVPEVVLQEVAGQIGCQAADYGTYLIHCKKQHRPHVQRVKEHLGFESFGIHHRRDLLDLLYQKTRHIDNAFPLMAELLPLLVEKRILMPKITVLEGMITEALQYARQFAFQLLNFTLRETDFQQLEAVLEPDPEYRNGLGTRLGWLRETHTQASVSTMLENLKRLEELRKLPLPWQPSTFIARNRLEKLTRESRVLETYQLRDFEPVRRTATLSVMLMDLERTLTDRVLEDHRKLMLGVFNKCETDHLKSILQAREPILESLNLTYTIGKILLEAKQTGENPLPKIEGLVKWEDLIRVMDEGQKITETQVLDS</sequence>
<evidence type="ECO:0000259" key="1">
    <source>
        <dbReference type="Pfam" id="PF13700"/>
    </source>
</evidence>